<evidence type="ECO:0000313" key="3">
    <source>
        <dbReference type="EMBL" id="KLV26567.1"/>
    </source>
</evidence>
<keyword evidence="1" id="KW-0677">Repeat</keyword>
<dbReference type="PATRIC" id="fig|1397.4.peg.5458"/>
<dbReference type="GO" id="GO:0016853">
    <property type="term" value="F:isomerase activity"/>
    <property type="evidence" value="ECO:0007669"/>
    <property type="project" value="UniProtKB-KW"/>
</dbReference>
<dbReference type="PROSITE" id="PS51464">
    <property type="entry name" value="SIS"/>
    <property type="match status" value="1"/>
</dbReference>
<dbReference type="AlphaFoldDB" id="A0A0J1IKS6"/>
<reference evidence="3 4" key="1">
    <citation type="submission" date="2015-05" db="EMBL/GenBank/DDBJ databases">
        <title>Whole genome sequence and identification of bacterial endophytes from Costus igneus.</title>
        <authorList>
            <person name="Lee Y.P."/>
            <person name="Gan H.M."/>
            <person name="Eng W."/>
            <person name="Wheatley M.S."/>
            <person name="Caraballo A."/>
            <person name="Polter S."/>
            <person name="Savka M.A."/>
            <person name="Hudson A.O."/>
        </authorList>
    </citation>
    <scope>NUCLEOTIDE SEQUENCE [LARGE SCALE GENOMIC DNA]</scope>
    <source>
        <strain evidence="3 4">RIT379</strain>
    </source>
</reference>
<dbReference type="GO" id="GO:0097367">
    <property type="term" value="F:carbohydrate derivative binding"/>
    <property type="evidence" value="ECO:0007669"/>
    <property type="project" value="InterPro"/>
</dbReference>
<dbReference type="CDD" id="cd05008">
    <property type="entry name" value="SIS_GlmS_GlmD_1"/>
    <property type="match status" value="1"/>
</dbReference>
<dbReference type="InterPro" id="IPR046348">
    <property type="entry name" value="SIS_dom_sf"/>
</dbReference>
<keyword evidence="3" id="KW-0413">Isomerase</keyword>
<evidence type="ECO:0000313" key="4">
    <source>
        <dbReference type="Proteomes" id="UP000036045"/>
    </source>
</evidence>
<dbReference type="GO" id="GO:0006002">
    <property type="term" value="P:fructose 6-phosphate metabolic process"/>
    <property type="evidence" value="ECO:0007669"/>
    <property type="project" value="TreeGrafter"/>
</dbReference>
<accession>A0A0J1IKS6</accession>
<gene>
    <name evidence="3" type="ORF">ABW02_10725</name>
</gene>
<name>A0A0J1IKS6_NIACI</name>
<dbReference type="PANTHER" id="PTHR10937:SF17">
    <property type="entry name" value="GLUCOSAMINE-FRUCTOSE-6-PHOSPHATE AMINOTRANSFERASE"/>
    <property type="match status" value="1"/>
</dbReference>
<organism evidence="3 4">
    <name type="scientific">Niallia circulans</name>
    <name type="common">Bacillus circulans</name>
    <dbReference type="NCBI Taxonomy" id="1397"/>
    <lineage>
        <taxon>Bacteria</taxon>
        <taxon>Bacillati</taxon>
        <taxon>Bacillota</taxon>
        <taxon>Bacilli</taxon>
        <taxon>Bacillales</taxon>
        <taxon>Bacillaceae</taxon>
        <taxon>Niallia</taxon>
    </lineage>
</organism>
<evidence type="ECO:0000259" key="2">
    <source>
        <dbReference type="PROSITE" id="PS51464"/>
    </source>
</evidence>
<dbReference type="GO" id="GO:0004360">
    <property type="term" value="F:glutamine-fructose-6-phosphate transaminase (isomerizing) activity"/>
    <property type="evidence" value="ECO:0007669"/>
    <property type="project" value="TreeGrafter"/>
</dbReference>
<dbReference type="InterPro" id="IPR001347">
    <property type="entry name" value="SIS_dom"/>
</dbReference>
<evidence type="ECO:0000256" key="1">
    <source>
        <dbReference type="ARBA" id="ARBA00022737"/>
    </source>
</evidence>
<dbReference type="EMBL" id="LDPH01000008">
    <property type="protein sequence ID" value="KLV26567.1"/>
    <property type="molecule type" value="Genomic_DNA"/>
</dbReference>
<dbReference type="CDD" id="cd05009">
    <property type="entry name" value="SIS_GlmS_GlmD_2"/>
    <property type="match status" value="1"/>
</dbReference>
<keyword evidence="4" id="KW-1185">Reference proteome</keyword>
<protein>
    <submittedName>
        <fullName evidence="3">Phosphosugar isomerase</fullName>
    </submittedName>
</protein>
<dbReference type="SUPFAM" id="SSF53697">
    <property type="entry name" value="SIS domain"/>
    <property type="match status" value="1"/>
</dbReference>
<dbReference type="InterPro" id="IPR035466">
    <property type="entry name" value="GlmS/AgaS_SIS"/>
</dbReference>
<dbReference type="GO" id="GO:0006487">
    <property type="term" value="P:protein N-linked glycosylation"/>
    <property type="evidence" value="ECO:0007669"/>
    <property type="project" value="TreeGrafter"/>
</dbReference>
<dbReference type="GO" id="GO:0006047">
    <property type="term" value="P:UDP-N-acetylglucosamine metabolic process"/>
    <property type="evidence" value="ECO:0007669"/>
    <property type="project" value="TreeGrafter"/>
</dbReference>
<comment type="caution">
    <text evidence="3">The sequence shown here is derived from an EMBL/GenBank/DDBJ whole genome shotgun (WGS) entry which is preliminary data.</text>
</comment>
<dbReference type="PANTHER" id="PTHR10937">
    <property type="entry name" value="GLUCOSAMINE--FRUCTOSE-6-PHOSPHATE AMINOTRANSFERASE, ISOMERIZING"/>
    <property type="match status" value="1"/>
</dbReference>
<dbReference type="Gene3D" id="3.40.50.10490">
    <property type="entry name" value="Glucose-6-phosphate isomerase like protein, domain 1"/>
    <property type="match status" value="2"/>
</dbReference>
<dbReference type="RefSeq" id="WP_047942042.1">
    <property type="nucleotide sequence ID" value="NZ_LDPH01000008.1"/>
</dbReference>
<proteinExistence type="predicted"/>
<sequence>MNITDYLKETPAKMKEIIALSSELFSTVKKEEINRIIITGSGTSYHSGAQVQQKMRELTGLSVEAYYPFQITKELLTKDTKNTLFIGISQGGSSYSTYNSMKLAKESGCIIASMAGTDNALIDEIADYVLTVQCGEEKAGAKTKGFYCTKLNLLLLALYIGEENGKLSSEETKQVIEILNKTSDAFLDIYYSAEEWVQKNSEKLKNAKEIRIVGTNELYGDTLEGALKLLETMRIPVTGYEFEEFIHGIYNAINEDSTIIFLHTGEEPRVNKLISVLSDWTDNIYIIGSKVDGFEDKNLVIENGDNYLYHSFVYPIAIQLICAIVPALKGINPSTPKDPKFHMKLESKKLSGKI</sequence>
<feature type="domain" description="SIS" evidence="2">
    <location>
        <begin position="24"/>
        <end position="166"/>
    </location>
</feature>
<dbReference type="InterPro" id="IPR035490">
    <property type="entry name" value="GlmS/FrlB_SIS"/>
</dbReference>
<dbReference type="Proteomes" id="UP000036045">
    <property type="component" value="Unassembled WGS sequence"/>
</dbReference>
<dbReference type="OrthoDB" id="5150296at2"/>
<dbReference type="Pfam" id="PF01380">
    <property type="entry name" value="SIS"/>
    <property type="match status" value="1"/>
</dbReference>